<reference evidence="2 3" key="1">
    <citation type="submission" date="2015-01" db="EMBL/GenBank/DDBJ databases">
        <title>The Genome Sequence of Fonsecaea multimorphosa CBS 102226.</title>
        <authorList>
            <consortium name="The Broad Institute Genomics Platform"/>
            <person name="Cuomo C."/>
            <person name="de Hoog S."/>
            <person name="Gorbushina A."/>
            <person name="Stielow B."/>
            <person name="Teixiera M."/>
            <person name="Abouelleil A."/>
            <person name="Chapman S.B."/>
            <person name="Priest M."/>
            <person name="Young S.K."/>
            <person name="Wortman J."/>
            <person name="Nusbaum C."/>
            <person name="Birren B."/>
        </authorList>
    </citation>
    <scope>NUCLEOTIDE SEQUENCE [LARGE SCALE GENOMIC DNA]</scope>
    <source>
        <strain evidence="2 3">CBS 102226</strain>
    </source>
</reference>
<proteinExistence type="predicted"/>
<feature type="transmembrane region" description="Helical" evidence="1">
    <location>
        <begin position="12"/>
        <end position="33"/>
    </location>
</feature>
<protein>
    <submittedName>
        <fullName evidence="2">Uncharacterized protein</fullName>
    </submittedName>
</protein>
<gene>
    <name evidence="2" type="ORF">Z520_01225</name>
</gene>
<dbReference type="Proteomes" id="UP000053411">
    <property type="component" value="Unassembled WGS sequence"/>
</dbReference>
<sequence length="196" mass="22169">MPLIPTEDLAMIGLGSMCFLGLAWIYVADRLALQREQLLKGISVPVESLGDRELWALGNRIDQENWWRMKYAATRVGQQQQKKTSSPTNQKAVRISEKTDDPFRQDVTEKIGPLHENGATSQFQILGFQCPRGGHGHSHHDPMPLDQIIANIHIRDNSAIRRRYLLSSQNCILLGVLEREGLGSWSVEEADNRNMI</sequence>
<dbReference type="GeneID" id="27706971"/>
<keyword evidence="1" id="KW-1133">Transmembrane helix</keyword>
<keyword evidence="3" id="KW-1185">Reference proteome</keyword>
<accession>A0A0D2KH07</accession>
<dbReference type="EMBL" id="KN848063">
    <property type="protein sequence ID" value="KIY02760.1"/>
    <property type="molecule type" value="Genomic_DNA"/>
</dbReference>
<name>A0A0D2KH07_9EURO</name>
<dbReference type="AlphaFoldDB" id="A0A0D2KH07"/>
<keyword evidence="1" id="KW-0812">Transmembrane</keyword>
<evidence type="ECO:0000256" key="1">
    <source>
        <dbReference type="SAM" id="Phobius"/>
    </source>
</evidence>
<dbReference type="RefSeq" id="XP_016636882.1">
    <property type="nucleotide sequence ID" value="XM_016771743.1"/>
</dbReference>
<organism evidence="2 3">
    <name type="scientific">Fonsecaea multimorphosa CBS 102226</name>
    <dbReference type="NCBI Taxonomy" id="1442371"/>
    <lineage>
        <taxon>Eukaryota</taxon>
        <taxon>Fungi</taxon>
        <taxon>Dikarya</taxon>
        <taxon>Ascomycota</taxon>
        <taxon>Pezizomycotina</taxon>
        <taxon>Eurotiomycetes</taxon>
        <taxon>Chaetothyriomycetidae</taxon>
        <taxon>Chaetothyriales</taxon>
        <taxon>Herpotrichiellaceae</taxon>
        <taxon>Fonsecaea</taxon>
    </lineage>
</organism>
<evidence type="ECO:0000313" key="3">
    <source>
        <dbReference type="Proteomes" id="UP000053411"/>
    </source>
</evidence>
<evidence type="ECO:0000313" key="2">
    <source>
        <dbReference type="EMBL" id="KIY02760.1"/>
    </source>
</evidence>
<keyword evidence="1" id="KW-0472">Membrane</keyword>
<dbReference type="VEuPathDB" id="FungiDB:Z520_01225"/>